<organism evidence="6 7">
    <name type="scientific">Thermoflexibacter ruber</name>
    <dbReference type="NCBI Taxonomy" id="1003"/>
    <lineage>
        <taxon>Bacteria</taxon>
        <taxon>Pseudomonadati</taxon>
        <taxon>Bacteroidota</taxon>
        <taxon>Cytophagia</taxon>
        <taxon>Cytophagales</taxon>
        <taxon>Thermoflexibacteraceae</taxon>
        <taxon>Thermoflexibacter</taxon>
    </lineage>
</organism>
<dbReference type="Proteomes" id="UP000199513">
    <property type="component" value="Unassembled WGS sequence"/>
</dbReference>
<protein>
    <submittedName>
        <fullName evidence="6">CRP/FNR family transcriptional regulator, anaerobic regulatory protein</fullName>
    </submittedName>
</protein>
<dbReference type="AlphaFoldDB" id="A0A1I2B2D3"/>
<dbReference type="InterPro" id="IPR036390">
    <property type="entry name" value="WH_DNA-bd_sf"/>
</dbReference>
<dbReference type="SMART" id="SM00100">
    <property type="entry name" value="cNMP"/>
    <property type="match status" value="1"/>
</dbReference>
<evidence type="ECO:0000259" key="5">
    <source>
        <dbReference type="PROSITE" id="PS51063"/>
    </source>
</evidence>
<dbReference type="SMART" id="SM00419">
    <property type="entry name" value="HTH_CRP"/>
    <property type="match status" value="1"/>
</dbReference>
<dbReference type="SUPFAM" id="SSF51206">
    <property type="entry name" value="cAMP-binding domain-like"/>
    <property type="match status" value="1"/>
</dbReference>
<keyword evidence="7" id="KW-1185">Reference proteome</keyword>
<dbReference type="InterPro" id="IPR036388">
    <property type="entry name" value="WH-like_DNA-bd_sf"/>
</dbReference>
<evidence type="ECO:0000313" key="6">
    <source>
        <dbReference type="EMBL" id="SFE50324.1"/>
    </source>
</evidence>
<gene>
    <name evidence="6" type="ORF">SAMN04488541_1002110</name>
</gene>
<dbReference type="Pfam" id="PF13545">
    <property type="entry name" value="HTH_Crp_2"/>
    <property type="match status" value="1"/>
</dbReference>
<dbReference type="Gene3D" id="2.60.120.10">
    <property type="entry name" value="Jelly Rolls"/>
    <property type="match status" value="1"/>
</dbReference>
<feature type="domain" description="HTH crp-type" evidence="5">
    <location>
        <begin position="143"/>
        <end position="206"/>
    </location>
</feature>
<dbReference type="GO" id="GO:0005829">
    <property type="term" value="C:cytosol"/>
    <property type="evidence" value="ECO:0007669"/>
    <property type="project" value="TreeGrafter"/>
</dbReference>
<keyword evidence="2" id="KW-0238">DNA-binding</keyword>
<dbReference type="PRINTS" id="PR00034">
    <property type="entry name" value="HTHCRP"/>
</dbReference>
<dbReference type="PROSITE" id="PS50042">
    <property type="entry name" value="CNMP_BINDING_3"/>
    <property type="match status" value="1"/>
</dbReference>
<dbReference type="InterPro" id="IPR014710">
    <property type="entry name" value="RmlC-like_jellyroll"/>
</dbReference>
<evidence type="ECO:0000256" key="3">
    <source>
        <dbReference type="ARBA" id="ARBA00023163"/>
    </source>
</evidence>
<dbReference type="InterPro" id="IPR000595">
    <property type="entry name" value="cNMP-bd_dom"/>
</dbReference>
<keyword evidence="3" id="KW-0804">Transcription</keyword>
<dbReference type="STRING" id="1003.SAMN04488541_1002110"/>
<dbReference type="SUPFAM" id="SSF46785">
    <property type="entry name" value="Winged helix' DNA-binding domain"/>
    <property type="match status" value="1"/>
</dbReference>
<proteinExistence type="predicted"/>
<sequence>MELDSLVEFNTSPAIKEKLLAYGRVRTFKEGDTILRENAYIKSIPIVVKGSIKVIRTDEDGREILLYYIKAGESCIMSFLGAMHDDTSKIKAVAEEDCEILFIPNDKVSLLLKEYPEWLDYIFRLYHKRFEELLEVVNEIAFKKMDERLLNFIQKKCELTQNKTLSMTHEQLANELGTARVVVSRLLKQMEDEGLVKLGRNKITLL</sequence>
<dbReference type="RefSeq" id="WP_091538883.1">
    <property type="nucleotide sequence ID" value="NZ_FONY01000002.1"/>
</dbReference>
<dbReference type="PANTHER" id="PTHR24567">
    <property type="entry name" value="CRP FAMILY TRANSCRIPTIONAL REGULATORY PROTEIN"/>
    <property type="match status" value="1"/>
</dbReference>
<evidence type="ECO:0000256" key="2">
    <source>
        <dbReference type="ARBA" id="ARBA00023125"/>
    </source>
</evidence>
<evidence type="ECO:0000313" key="7">
    <source>
        <dbReference type="Proteomes" id="UP000199513"/>
    </source>
</evidence>
<dbReference type="InterPro" id="IPR012318">
    <property type="entry name" value="HTH_CRP"/>
</dbReference>
<accession>A0A1I2B2D3</accession>
<dbReference type="CDD" id="cd00038">
    <property type="entry name" value="CAP_ED"/>
    <property type="match status" value="1"/>
</dbReference>
<dbReference type="GO" id="GO:0003700">
    <property type="term" value="F:DNA-binding transcription factor activity"/>
    <property type="evidence" value="ECO:0007669"/>
    <property type="project" value="TreeGrafter"/>
</dbReference>
<dbReference type="OrthoDB" id="9776746at2"/>
<dbReference type="EMBL" id="FONY01000002">
    <property type="protein sequence ID" value="SFE50324.1"/>
    <property type="molecule type" value="Genomic_DNA"/>
</dbReference>
<dbReference type="GO" id="GO:0003677">
    <property type="term" value="F:DNA binding"/>
    <property type="evidence" value="ECO:0007669"/>
    <property type="project" value="UniProtKB-KW"/>
</dbReference>
<evidence type="ECO:0000259" key="4">
    <source>
        <dbReference type="PROSITE" id="PS50042"/>
    </source>
</evidence>
<evidence type="ECO:0000256" key="1">
    <source>
        <dbReference type="ARBA" id="ARBA00023015"/>
    </source>
</evidence>
<reference evidence="6 7" key="1">
    <citation type="submission" date="2016-10" db="EMBL/GenBank/DDBJ databases">
        <authorList>
            <person name="de Groot N.N."/>
        </authorList>
    </citation>
    <scope>NUCLEOTIDE SEQUENCE [LARGE SCALE GENOMIC DNA]</scope>
    <source>
        <strain>GEY</strain>
        <strain evidence="7">DSM 9560</strain>
    </source>
</reference>
<keyword evidence="1" id="KW-0805">Transcription regulation</keyword>
<name>A0A1I2B2D3_9BACT</name>
<dbReference type="PANTHER" id="PTHR24567:SF26">
    <property type="entry name" value="REGULATORY PROTEIN YEIL"/>
    <property type="match status" value="1"/>
</dbReference>
<dbReference type="InterPro" id="IPR018490">
    <property type="entry name" value="cNMP-bd_dom_sf"/>
</dbReference>
<dbReference type="InterPro" id="IPR050397">
    <property type="entry name" value="Env_Response_Regulators"/>
</dbReference>
<dbReference type="PROSITE" id="PS51063">
    <property type="entry name" value="HTH_CRP_2"/>
    <property type="match status" value="1"/>
</dbReference>
<dbReference type="Gene3D" id="1.10.10.10">
    <property type="entry name" value="Winged helix-like DNA-binding domain superfamily/Winged helix DNA-binding domain"/>
    <property type="match status" value="1"/>
</dbReference>
<feature type="domain" description="Cyclic nucleotide-binding" evidence="4">
    <location>
        <begin position="26"/>
        <end position="129"/>
    </location>
</feature>
<dbReference type="Pfam" id="PF00027">
    <property type="entry name" value="cNMP_binding"/>
    <property type="match status" value="1"/>
</dbReference>